<dbReference type="PANTHER" id="PTHR11092">
    <property type="entry name" value="SUGAR NUCLEOTIDE EPIMERASE RELATED"/>
    <property type="match status" value="1"/>
</dbReference>
<dbReference type="Pfam" id="PF08338">
    <property type="entry name" value="DUF1731"/>
    <property type="match status" value="1"/>
</dbReference>
<dbReference type="EMBL" id="JAPAAF010000034">
    <property type="protein sequence ID" value="MCW0484345.1"/>
    <property type="molecule type" value="Genomic_DNA"/>
</dbReference>
<proteinExistence type="inferred from homology"/>
<feature type="domain" description="DUF1731" evidence="3">
    <location>
        <begin position="238"/>
        <end position="284"/>
    </location>
</feature>
<evidence type="ECO:0000259" key="2">
    <source>
        <dbReference type="Pfam" id="PF01370"/>
    </source>
</evidence>
<dbReference type="InterPro" id="IPR013549">
    <property type="entry name" value="DUF1731"/>
</dbReference>
<organism evidence="4 5">
    <name type="scientific">Gaoshiqia sediminis</name>
    <dbReference type="NCBI Taxonomy" id="2986998"/>
    <lineage>
        <taxon>Bacteria</taxon>
        <taxon>Pseudomonadati</taxon>
        <taxon>Bacteroidota</taxon>
        <taxon>Bacteroidia</taxon>
        <taxon>Marinilabiliales</taxon>
        <taxon>Prolixibacteraceae</taxon>
        <taxon>Gaoshiqia</taxon>
    </lineage>
</organism>
<feature type="domain" description="NAD-dependent epimerase/dehydratase" evidence="2">
    <location>
        <begin position="3"/>
        <end position="210"/>
    </location>
</feature>
<evidence type="ECO:0000259" key="3">
    <source>
        <dbReference type="Pfam" id="PF08338"/>
    </source>
</evidence>
<dbReference type="Pfam" id="PF01370">
    <property type="entry name" value="Epimerase"/>
    <property type="match status" value="1"/>
</dbReference>
<evidence type="ECO:0000313" key="4">
    <source>
        <dbReference type="EMBL" id="MCW0484345.1"/>
    </source>
</evidence>
<comment type="caution">
    <text evidence="4">The sequence shown here is derived from an EMBL/GenBank/DDBJ whole genome shotgun (WGS) entry which is preliminary data.</text>
</comment>
<dbReference type="InterPro" id="IPR001509">
    <property type="entry name" value="Epimerase_deHydtase"/>
</dbReference>
<dbReference type="AlphaFoldDB" id="A0AA41YD37"/>
<dbReference type="InterPro" id="IPR010099">
    <property type="entry name" value="SDR39U1"/>
</dbReference>
<evidence type="ECO:0000313" key="5">
    <source>
        <dbReference type="Proteomes" id="UP001163821"/>
    </source>
</evidence>
<dbReference type="SUPFAM" id="SSF51735">
    <property type="entry name" value="NAD(P)-binding Rossmann-fold domains"/>
    <property type="match status" value="1"/>
</dbReference>
<dbReference type="Gene3D" id="3.40.50.720">
    <property type="entry name" value="NAD(P)-binding Rossmann-like Domain"/>
    <property type="match status" value="1"/>
</dbReference>
<protein>
    <submittedName>
        <fullName evidence="4">TIGR01777 family oxidoreductase</fullName>
    </submittedName>
</protein>
<dbReference type="RefSeq" id="WP_282592938.1">
    <property type="nucleotide sequence ID" value="NZ_JAPAAF010000034.1"/>
</dbReference>
<sequence>MKIAITGANGYIGQELIYILKERGHKIFALNRQQLYGQPETLAASLENTDAVINLAGAPILQRWTKFNQSVIYNSRVVTTRNLTQAINLLAPGNRPRIFVSASAVGIYQTGQSHDDSSSKFDPGFLGKLVTDWEKASDELPVDVRKVTFRIGVVLGRESHTIKKMLPLFKLGLGGKLGNGQQPFPFIHIHDLVLAFYQSLEDETFTGIYNLVAPDQTTNQRFTQLLAKKLKGPAFFKVPCFMLKLIYGRASEIILKGQRVIPNRLLSKGFMFQYPDISACIEEILQLNGSKSS</sequence>
<keyword evidence="5" id="KW-1185">Reference proteome</keyword>
<dbReference type="PANTHER" id="PTHR11092:SF0">
    <property type="entry name" value="EPIMERASE FAMILY PROTEIN SDR39U1"/>
    <property type="match status" value="1"/>
</dbReference>
<dbReference type="NCBIfam" id="TIGR01777">
    <property type="entry name" value="yfcH"/>
    <property type="match status" value="1"/>
</dbReference>
<reference evidence="4" key="1">
    <citation type="submission" date="2022-10" db="EMBL/GenBank/DDBJ databases">
        <title>Gaoshiqiia sediminis gen. nov., sp. nov., isolated from coastal sediment.</title>
        <authorList>
            <person name="Yu W.X."/>
            <person name="Mu D.S."/>
            <person name="Du J.Z."/>
            <person name="Liang Y.Q."/>
        </authorList>
    </citation>
    <scope>NUCLEOTIDE SEQUENCE</scope>
    <source>
        <strain evidence="4">A06</strain>
    </source>
</reference>
<accession>A0AA41YD37</accession>
<name>A0AA41YD37_9BACT</name>
<comment type="similarity">
    <text evidence="1">Belongs to the NAD(P)-dependent epimerase/dehydratase family. SDR39U1 subfamily.</text>
</comment>
<gene>
    <name evidence="4" type="ORF">N2K84_16510</name>
</gene>
<dbReference type="Proteomes" id="UP001163821">
    <property type="component" value="Unassembled WGS sequence"/>
</dbReference>
<evidence type="ECO:0000256" key="1">
    <source>
        <dbReference type="ARBA" id="ARBA00009353"/>
    </source>
</evidence>
<dbReference type="InterPro" id="IPR036291">
    <property type="entry name" value="NAD(P)-bd_dom_sf"/>
</dbReference>